<dbReference type="InterPro" id="IPR051338">
    <property type="entry name" value="NodU/CmcH_Carbamoyltrnsfr"/>
</dbReference>
<dbReference type="Gene3D" id="3.90.870.20">
    <property type="entry name" value="Carbamoyltransferase, C-terminal domain"/>
    <property type="match status" value="1"/>
</dbReference>
<evidence type="ECO:0000313" key="5">
    <source>
        <dbReference type="Proteomes" id="UP000314251"/>
    </source>
</evidence>
<dbReference type="Pfam" id="PF02543">
    <property type="entry name" value="Carbam_trans_N"/>
    <property type="match status" value="1"/>
</dbReference>
<dbReference type="Proteomes" id="UP000314251">
    <property type="component" value="Unassembled WGS sequence"/>
</dbReference>
<dbReference type="EMBL" id="VDLY02000006">
    <property type="protein sequence ID" value="KAB8166401.1"/>
    <property type="molecule type" value="Genomic_DNA"/>
</dbReference>
<feature type="domain" description="Carbamoyltransferase C-terminal" evidence="3">
    <location>
        <begin position="391"/>
        <end position="555"/>
    </location>
</feature>
<name>A0A5N6ACL5_9ACTN</name>
<sequence length="573" mass="61585">MPAVLGVNFHHDTAAALVVDGRLYAAEEERWSGIKHHHATRKGTLSAPTHALRWCLEAAGLDSSEVDLVWAASMRPNPAAGSWLSEERDELAALLPAPLGQRLRLLSHHTAHVLSGYLLSGHEHAAGLVIDAGGSSLGSDFGPGRERITGYDLRPDHIDRLHQSTPAVVPGPTGPRRVHSSLGHFYRNLARRVIPPGDEPEGSMMALAAFGDLERYGPRIRELVRLGDDGAVHIAHPWGSADSGTPLLLDGRAWALANVREQPEDERADLAAAAQQVFAEAVVHVARHLQRLTHAPALVFSGGCALNSHLNGRLAADSGFDALFVAPAPHDAGTAVGAALYGWHYQLGQECLPVPTDAAWGPLPGPLPGTAVPPGYRVLPDLGPELVPTVAELLAQHRIVGWARGPLEFGPRALGHRSILAHPGHAATRDRLNAIKKRAPYRPFAPAVLAEHTTDWFLSEGDPFMNRVAHVRRCRADRVAAVTHHDGTARVQSVTADHEGLRELLERFCERTGLPLLLNTSLNRKGTPILRTAEQAAAAAAELGLDALTVGNTLLLADHVPNPLATPYEMRRR</sequence>
<dbReference type="RefSeq" id="WP_139667525.1">
    <property type="nucleotide sequence ID" value="NZ_VDLY02000006.1"/>
</dbReference>
<keyword evidence="5" id="KW-1185">Reference proteome</keyword>
<dbReference type="InterPro" id="IPR031730">
    <property type="entry name" value="Carbam_trans_C"/>
</dbReference>
<evidence type="ECO:0000256" key="1">
    <source>
        <dbReference type="ARBA" id="ARBA00006129"/>
    </source>
</evidence>
<dbReference type="SUPFAM" id="SSF53067">
    <property type="entry name" value="Actin-like ATPase domain"/>
    <property type="match status" value="1"/>
</dbReference>
<dbReference type="InterPro" id="IPR038152">
    <property type="entry name" value="Carbam_trans_C_sf"/>
</dbReference>
<dbReference type="Pfam" id="PF16861">
    <property type="entry name" value="Carbam_trans_C"/>
    <property type="match status" value="1"/>
</dbReference>
<dbReference type="OrthoDB" id="9780777at2"/>
<dbReference type="AlphaFoldDB" id="A0A5N6ACL5"/>
<gene>
    <name evidence="4" type="ORF">FH607_011260</name>
</gene>
<dbReference type="Gene3D" id="3.30.420.40">
    <property type="match status" value="2"/>
</dbReference>
<evidence type="ECO:0000259" key="2">
    <source>
        <dbReference type="Pfam" id="PF02543"/>
    </source>
</evidence>
<feature type="domain" description="Carbamoyltransferase" evidence="2">
    <location>
        <begin position="103"/>
        <end position="340"/>
    </location>
</feature>
<comment type="caution">
    <text evidence="4">The sequence shown here is derived from an EMBL/GenBank/DDBJ whole genome shotgun (WGS) entry which is preliminary data.</text>
</comment>
<dbReference type="PANTHER" id="PTHR34847">
    <property type="entry name" value="NODULATION PROTEIN U"/>
    <property type="match status" value="1"/>
</dbReference>
<dbReference type="SUPFAM" id="SSF51395">
    <property type="entry name" value="FMN-linked oxidoreductases"/>
    <property type="match status" value="1"/>
</dbReference>
<proteinExistence type="inferred from homology"/>
<evidence type="ECO:0000259" key="3">
    <source>
        <dbReference type="Pfam" id="PF16861"/>
    </source>
</evidence>
<protein>
    <submittedName>
        <fullName evidence="4">Carbamoyltransferase</fullName>
    </submittedName>
</protein>
<dbReference type="GO" id="GO:0016740">
    <property type="term" value="F:transferase activity"/>
    <property type="evidence" value="ECO:0007669"/>
    <property type="project" value="UniProtKB-KW"/>
</dbReference>
<evidence type="ECO:0000313" key="4">
    <source>
        <dbReference type="EMBL" id="KAB8166401.1"/>
    </source>
</evidence>
<reference evidence="4" key="1">
    <citation type="submission" date="2019-10" db="EMBL/GenBank/DDBJ databases">
        <title>Nonomuraea sp. nov., isolated from Phyllanthus amarus.</title>
        <authorList>
            <person name="Klykleung N."/>
            <person name="Tanasupawat S."/>
        </authorList>
    </citation>
    <scope>NUCLEOTIDE SEQUENCE [LARGE SCALE GENOMIC DNA]</scope>
    <source>
        <strain evidence="4">3MP-10</strain>
    </source>
</reference>
<dbReference type="CDD" id="cd24033">
    <property type="entry name" value="ASKHA_NBD_NodU_CmcH-like_N"/>
    <property type="match status" value="1"/>
</dbReference>
<accession>A0A5N6ACL5</accession>
<dbReference type="InterPro" id="IPR003696">
    <property type="entry name" value="Carbtransf_dom"/>
</dbReference>
<dbReference type="PANTHER" id="PTHR34847:SF1">
    <property type="entry name" value="NODULATION PROTEIN U"/>
    <property type="match status" value="1"/>
</dbReference>
<comment type="similarity">
    <text evidence="1">Belongs to the NodU/CmcH family.</text>
</comment>
<organism evidence="4 5">
    <name type="scientific">Streptomyces mimosae</name>
    <dbReference type="NCBI Taxonomy" id="2586635"/>
    <lineage>
        <taxon>Bacteria</taxon>
        <taxon>Bacillati</taxon>
        <taxon>Actinomycetota</taxon>
        <taxon>Actinomycetes</taxon>
        <taxon>Kitasatosporales</taxon>
        <taxon>Streptomycetaceae</taxon>
        <taxon>Streptomyces</taxon>
    </lineage>
</organism>
<dbReference type="InterPro" id="IPR043129">
    <property type="entry name" value="ATPase_NBD"/>
</dbReference>